<accession>A0A9P4UBZ2</accession>
<evidence type="ECO:0000259" key="9">
    <source>
        <dbReference type="PROSITE" id="PS51907"/>
    </source>
</evidence>
<feature type="compositionally biased region" description="Acidic residues" evidence="8">
    <location>
        <begin position="72"/>
        <end position="83"/>
    </location>
</feature>
<protein>
    <submittedName>
        <fullName evidence="10">DUF1671-domain-containing protein</fullName>
    </submittedName>
</protein>
<feature type="compositionally biased region" description="Basic and acidic residues" evidence="8">
    <location>
        <begin position="770"/>
        <end position="780"/>
    </location>
</feature>
<feature type="compositionally biased region" description="Polar residues" evidence="8">
    <location>
        <begin position="704"/>
        <end position="737"/>
    </location>
</feature>
<feature type="compositionally biased region" description="Polar residues" evidence="8">
    <location>
        <begin position="60"/>
        <end position="70"/>
    </location>
</feature>
<keyword evidence="11" id="KW-1185">Reference proteome</keyword>
<feature type="compositionally biased region" description="Basic residues" evidence="8">
    <location>
        <begin position="116"/>
        <end position="126"/>
    </location>
</feature>
<dbReference type="GO" id="GO:0016787">
    <property type="term" value="F:hydrolase activity"/>
    <property type="evidence" value="ECO:0007669"/>
    <property type="project" value="UniProtKB-KW"/>
</dbReference>
<feature type="region of interest" description="Disordered" evidence="8">
    <location>
        <begin position="823"/>
        <end position="854"/>
    </location>
</feature>
<keyword evidence="7" id="KW-0539">Nucleus</keyword>
<feature type="domain" description="UBZ3-type" evidence="9">
    <location>
        <begin position="74"/>
        <end position="110"/>
    </location>
</feature>
<dbReference type="GO" id="GO:0046872">
    <property type="term" value="F:metal ion binding"/>
    <property type="evidence" value="ECO:0007669"/>
    <property type="project" value="UniProtKB-KW"/>
</dbReference>
<evidence type="ECO:0000256" key="3">
    <source>
        <dbReference type="ARBA" id="ARBA00022723"/>
    </source>
</evidence>
<organism evidence="10 11">
    <name type="scientific">Karstenula rhodostoma CBS 690.94</name>
    <dbReference type="NCBI Taxonomy" id="1392251"/>
    <lineage>
        <taxon>Eukaryota</taxon>
        <taxon>Fungi</taxon>
        <taxon>Dikarya</taxon>
        <taxon>Ascomycota</taxon>
        <taxon>Pezizomycotina</taxon>
        <taxon>Dothideomycetes</taxon>
        <taxon>Pleosporomycetidae</taxon>
        <taxon>Pleosporales</taxon>
        <taxon>Massarineae</taxon>
        <taxon>Didymosphaeriaceae</taxon>
        <taxon>Karstenula</taxon>
    </lineage>
</organism>
<reference evidence="10" key="1">
    <citation type="journal article" date="2020" name="Stud. Mycol.">
        <title>101 Dothideomycetes genomes: a test case for predicting lifestyles and emergence of pathogens.</title>
        <authorList>
            <person name="Haridas S."/>
            <person name="Albert R."/>
            <person name="Binder M."/>
            <person name="Bloem J."/>
            <person name="Labutti K."/>
            <person name="Salamov A."/>
            <person name="Andreopoulos B."/>
            <person name="Baker S."/>
            <person name="Barry K."/>
            <person name="Bills G."/>
            <person name="Bluhm B."/>
            <person name="Cannon C."/>
            <person name="Castanera R."/>
            <person name="Culley D."/>
            <person name="Daum C."/>
            <person name="Ezra D."/>
            <person name="Gonzalez J."/>
            <person name="Henrissat B."/>
            <person name="Kuo A."/>
            <person name="Liang C."/>
            <person name="Lipzen A."/>
            <person name="Lutzoni F."/>
            <person name="Magnuson J."/>
            <person name="Mondo S."/>
            <person name="Nolan M."/>
            <person name="Ohm R."/>
            <person name="Pangilinan J."/>
            <person name="Park H.-J."/>
            <person name="Ramirez L."/>
            <person name="Alfaro M."/>
            <person name="Sun H."/>
            <person name="Tritt A."/>
            <person name="Yoshinaga Y."/>
            <person name="Zwiers L.-H."/>
            <person name="Turgeon B."/>
            <person name="Goodwin S."/>
            <person name="Spatafora J."/>
            <person name="Crous P."/>
            <person name="Grigoriev I."/>
        </authorList>
    </citation>
    <scope>NUCLEOTIDE SEQUENCE</scope>
    <source>
        <strain evidence="10">CBS 690.94</strain>
    </source>
</reference>
<dbReference type="GO" id="GO:0005634">
    <property type="term" value="C:nucleus"/>
    <property type="evidence" value="ECO:0007669"/>
    <property type="project" value="UniProtKB-SubCell"/>
</dbReference>
<feature type="compositionally biased region" description="Low complexity" evidence="8">
    <location>
        <begin position="790"/>
        <end position="802"/>
    </location>
</feature>
<keyword evidence="5" id="KW-0378">Hydrolase</keyword>
<feature type="compositionally biased region" description="Basic and acidic residues" evidence="8">
    <location>
        <begin position="141"/>
        <end position="162"/>
    </location>
</feature>
<feature type="compositionally biased region" description="Polar residues" evidence="8">
    <location>
        <begin position="174"/>
        <end position="187"/>
    </location>
</feature>
<evidence type="ECO:0000256" key="8">
    <source>
        <dbReference type="SAM" id="MobiDB-lite"/>
    </source>
</evidence>
<feature type="region of interest" description="Disordered" evidence="8">
    <location>
        <begin position="38"/>
        <end position="83"/>
    </location>
</feature>
<dbReference type="Proteomes" id="UP000799764">
    <property type="component" value="Unassembled WGS sequence"/>
</dbReference>
<keyword evidence="3" id="KW-0479">Metal-binding</keyword>
<comment type="caution">
    <text evidence="10">The sequence shown here is derived from an EMBL/GenBank/DDBJ whole genome shotgun (WGS) entry which is preliminary data.</text>
</comment>
<evidence type="ECO:0000256" key="4">
    <source>
        <dbReference type="ARBA" id="ARBA00022763"/>
    </source>
</evidence>
<keyword evidence="6" id="KW-0234">DNA repair</keyword>
<evidence type="ECO:0000256" key="6">
    <source>
        <dbReference type="ARBA" id="ARBA00023204"/>
    </source>
</evidence>
<comment type="subcellular location">
    <subcellularLocation>
        <location evidence="1">Nucleus</location>
    </subcellularLocation>
</comment>
<dbReference type="EMBL" id="MU001498">
    <property type="protein sequence ID" value="KAF2446149.1"/>
    <property type="molecule type" value="Genomic_DNA"/>
</dbReference>
<dbReference type="GO" id="GO:0006281">
    <property type="term" value="P:DNA repair"/>
    <property type="evidence" value="ECO:0007669"/>
    <property type="project" value="UniProtKB-KW"/>
</dbReference>
<keyword evidence="2" id="KW-0808">Transferase</keyword>
<feature type="region of interest" description="Disordered" evidence="8">
    <location>
        <begin position="704"/>
        <end position="750"/>
    </location>
</feature>
<evidence type="ECO:0000313" key="10">
    <source>
        <dbReference type="EMBL" id="KAF2446149.1"/>
    </source>
</evidence>
<feature type="region of interest" description="Disordered" evidence="8">
    <location>
        <begin position="116"/>
        <end position="187"/>
    </location>
</feature>
<dbReference type="AlphaFoldDB" id="A0A9P4UBZ2"/>
<name>A0A9P4UBZ2_9PLEO</name>
<gene>
    <name evidence="10" type="ORF">P171DRAFT_410161</name>
</gene>
<dbReference type="Gene3D" id="3.90.70.130">
    <property type="match status" value="1"/>
</dbReference>
<dbReference type="GO" id="GO:0016740">
    <property type="term" value="F:transferase activity"/>
    <property type="evidence" value="ECO:0007669"/>
    <property type="project" value="UniProtKB-KW"/>
</dbReference>
<dbReference type="InterPro" id="IPR041298">
    <property type="entry name" value="UBZ3"/>
</dbReference>
<feature type="compositionally biased region" description="Low complexity" evidence="8">
    <location>
        <begin position="825"/>
        <end position="852"/>
    </location>
</feature>
<dbReference type="PROSITE" id="PS51907">
    <property type="entry name" value="ZF_UBZ3"/>
    <property type="match status" value="1"/>
</dbReference>
<evidence type="ECO:0000256" key="7">
    <source>
        <dbReference type="ARBA" id="ARBA00023242"/>
    </source>
</evidence>
<dbReference type="OrthoDB" id="288987at2759"/>
<evidence type="ECO:0000256" key="1">
    <source>
        <dbReference type="ARBA" id="ARBA00004123"/>
    </source>
</evidence>
<evidence type="ECO:0000256" key="5">
    <source>
        <dbReference type="ARBA" id="ARBA00022801"/>
    </source>
</evidence>
<sequence>MMAGSTELLECPLCDFTVLPTDEYIIQLHFEQVHTTDSPFRIEDDPEELPPPLPKRPRSALSTTDTQLTPASDEDQNTVECPEPDCGESILLIDFNEHLDYHAAESLSFDETTGKYRSKNRAKMHGSKPNAHHAGSSKPSFLEHDLNTEFPEALRRHDDPARRSKKRGQRGRSNTTSSEKSTLSRSIQTFNPFARTDRKIKPPSSNCRLGRAELGPYAWEDRMPKWLHDQLAAGPKITLVNRIGRDGRLIKQESVQNETPGIVPILAQLSALDRSVKEAYYCHPSTLHIGKTPKEGGFCGYRNIQMLVSYIQGSRAQGHEEFPGRTPGILKLQDLIERAWDKGINTIGRQQTGGIRDTRKYIGTPEAQALFLSTEIDCGVQMFSDNRDGSKEAHDSLLAAIEKYFAQAAVSDGSNVYKTLLPPIYLQQPGHSITIIGFERRRDGTGNLMVFDPMYSTSPAMHKLIGRKDIKSPRPEVLYAYRRVAKQLRKHAAFEILMLTAHPPLFPAWDVLRQFPDVRYLYAFFRSKTLGFDVYPEDNFLRSFPWQQYGGLWIVEDARFARSEDLSPLAAQALRRITSEGASTFSTDLSHTNSFAASSNSDFFYQLPSPTSHSLPKEHLGHRPSLMSSFDSSLPYWTPLRPNRGGIDLAPVLDMVGMHTDASALETTPTQRSHAKLSLLTDVGCRYPGYPSALSPTFNAKQLYPSPNSEAGSGLATPQATSPASSPLKSMSPTSPMSIDGPYMSGKPHQLHYHGRRYEEQSLPGLAGLDQHDVRPRNENRSTPGSPHRSPSIASLSSTSPTHPMSPRTAMLMNIAGKQAFQSLSHQPSVSPPSFSHPSFQYPSPPSSYIGSSPPPAIQIANGFETSTASPLTASGTLLSYTSNRSVDSGLLAVKPLSEPQVAEYRFWRPCGRRACAFGCGGGSAGEIRAARRLFRSVEEVREEEEVGEVEREWKMEEEEKGVRIVVGSDGEEVVEIRV</sequence>
<proteinExistence type="predicted"/>
<dbReference type="Pfam" id="PF07910">
    <property type="entry name" value="Peptidase_C78"/>
    <property type="match status" value="1"/>
</dbReference>
<dbReference type="InterPro" id="IPR012462">
    <property type="entry name" value="UFSP1/2_DUB_cat"/>
</dbReference>
<evidence type="ECO:0000313" key="11">
    <source>
        <dbReference type="Proteomes" id="UP000799764"/>
    </source>
</evidence>
<keyword evidence="4" id="KW-0227">DNA damage</keyword>
<evidence type="ECO:0000256" key="2">
    <source>
        <dbReference type="ARBA" id="ARBA00022679"/>
    </source>
</evidence>
<feature type="region of interest" description="Disordered" evidence="8">
    <location>
        <begin position="767"/>
        <end position="808"/>
    </location>
</feature>